<dbReference type="PANTHER" id="PTHR30151">
    <property type="entry name" value="ALKANE SULFONATE ABC TRANSPORTER-RELATED, MEMBRANE SUBUNIT"/>
    <property type="match status" value="1"/>
</dbReference>
<dbReference type="InterPro" id="IPR000515">
    <property type="entry name" value="MetI-like"/>
</dbReference>
<keyword evidence="4 7" id="KW-0812">Transmembrane</keyword>
<keyword evidence="10" id="KW-1185">Reference proteome</keyword>
<gene>
    <name evidence="9" type="ORF">EAT49_13950</name>
</gene>
<sequence length="291" mass="32124">MSVTDASAAGRAKAAPAIRFPLWAQHLLVFACFIAIWEAAVQFNWVSALILPSPFAVVGAWWDLAIVRGIIWSHFFVTLTEVLVGFAIGASFGVGIAVISAINPIFRRLVQPYMVALQVTPRIAIAPIIVAWLGFGMEPKIAIAAIICFFPMFINALTGLMQVDYENQEMFDSMRATKWQVFRHLQLPGAMPVIMAGFKTSISLALIGAIVGEFVSASEGIGVLIQRFSFQLLLPQAFASLIMLTFMGLVLYFMATFADRRIVYWQHEDLVARISKKARARHSDLLGKRSA</sequence>
<accession>A0A3N2QYP9</accession>
<dbReference type="InterPro" id="IPR035906">
    <property type="entry name" value="MetI-like_sf"/>
</dbReference>
<evidence type="ECO:0000256" key="5">
    <source>
        <dbReference type="ARBA" id="ARBA00022989"/>
    </source>
</evidence>
<dbReference type="RefSeq" id="WP_123642893.1">
    <property type="nucleotide sequence ID" value="NZ_ML119086.1"/>
</dbReference>
<feature type="transmembrane region" description="Helical" evidence="7">
    <location>
        <begin position="49"/>
        <end position="71"/>
    </location>
</feature>
<dbReference type="OrthoDB" id="9786495at2"/>
<feature type="transmembrane region" description="Helical" evidence="7">
    <location>
        <begin position="113"/>
        <end position="135"/>
    </location>
</feature>
<dbReference type="GO" id="GO:0055085">
    <property type="term" value="P:transmembrane transport"/>
    <property type="evidence" value="ECO:0007669"/>
    <property type="project" value="InterPro"/>
</dbReference>
<keyword evidence="6 7" id="KW-0472">Membrane</keyword>
<dbReference type="PANTHER" id="PTHR30151:SF20">
    <property type="entry name" value="ABC TRANSPORTER PERMEASE PROTEIN HI_0355-RELATED"/>
    <property type="match status" value="1"/>
</dbReference>
<comment type="subcellular location">
    <subcellularLocation>
        <location evidence="1 7">Cell membrane</location>
        <topology evidence="1 7">Multi-pass membrane protein</topology>
    </subcellularLocation>
</comment>
<feature type="transmembrane region" description="Helical" evidence="7">
    <location>
        <begin position="204"/>
        <end position="225"/>
    </location>
</feature>
<evidence type="ECO:0000256" key="1">
    <source>
        <dbReference type="ARBA" id="ARBA00004651"/>
    </source>
</evidence>
<reference evidence="9 10" key="1">
    <citation type="submission" date="2018-10" db="EMBL/GenBank/DDBJ databases">
        <title>Histidinibacterium lentulum gen. nov., sp. nov., a marine bacterium from the culture broth of Picochlorum sp. 122.</title>
        <authorList>
            <person name="Wang G."/>
        </authorList>
    </citation>
    <scope>NUCLEOTIDE SEQUENCE [LARGE SCALE GENOMIC DNA]</scope>
    <source>
        <strain evidence="9 10">B17</strain>
    </source>
</reference>
<dbReference type="GO" id="GO:0005886">
    <property type="term" value="C:plasma membrane"/>
    <property type="evidence" value="ECO:0007669"/>
    <property type="project" value="UniProtKB-SubCell"/>
</dbReference>
<keyword evidence="3" id="KW-1003">Cell membrane</keyword>
<feature type="transmembrane region" description="Helical" evidence="7">
    <location>
        <begin position="141"/>
        <end position="160"/>
    </location>
</feature>
<comment type="caution">
    <text evidence="9">The sequence shown here is derived from an EMBL/GenBank/DDBJ whole genome shotgun (WGS) entry which is preliminary data.</text>
</comment>
<evidence type="ECO:0000256" key="6">
    <source>
        <dbReference type="ARBA" id="ARBA00023136"/>
    </source>
</evidence>
<evidence type="ECO:0000256" key="2">
    <source>
        <dbReference type="ARBA" id="ARBA00022448"/>
    </source>
</evidence>
<dbReference type="Proteomes" id="UP000268016">
    <property type="component" value="Unassembled WGS sequence"/>
</dbReference>
<evidence type="ECO:0000256" key="4">
    <source>
        <dbReference type="ARBA" id="ARBA00022692"/>
    </source>
</evidence>
<feature type="transmembrane region" description="Helical" evidence="7">
    <location>
        <begin position="237"/>
        <end position="255"/>
    </location>
</feature>
<evidence type="ECO:0000256" key="7">
    <source>
        <dbReference type="RuleBase" id="RU363032"/>
    </source>
</evidence>
<keyword evidence="5 7" id="KW-1133">Transmembrane helix</keyword>
<name>A0A3N2QYP9_9RHOB</name>
<dbReference type="PROSITE" id="PS50928">
    <property type="entry name" value="ABC_TM1"/>
    <property type="match status" value="1"/>
</dbReference>
<dbReference type="Pfam" id="PF00528">
    <property type="entry name" value="BPD_transp_1"/>
    <property type="match status" value="1"/>
</dbReference>
<feature type="domain" description="ABC transmembrane type-1" evidence="8">
    <location>
        <begin position="75"/>
        <end position="255"/>
    </location>
</feature>
<dbReference type="AlphaFoldDB" id="A0A3N2QYP9"/>
<keyword evidence="2 7" id="KW-0813">Transport</keyword>
<dbReference type="CDD" id="cd06261">
    <property type="entry name" value="TM_PBP2"/>
    <property type="match status" value="1"/>
</dbReference>
<evidence type="ECO:0000313" key="10">
    <source>
        <dbReference type="Proteomes" id="UP000268016"/>
    </source>
</evidence>
<evidence type="ECO:0000256" key="3">
    <source>
        <dbReference type="ARBA" id="ARBA00022475"/>
    </source>
</evidence>
<evidence type="ECO:0000313" key="9">
    <source>
        <dbReference type="EMBL" id="ROU00344.1"/>
    </source>
</evidence>
<dbReference type="SUPFAM" id="SSF161098">
    <property type="entry name" value="MetI-like"/>
    <property type="match status" value="1"/>
</dbReference>
<dbReference type="Gene3D" id="1.10.3720.10">
    <property type="entry name" value="MetI-like"/>
    <property type="match status" value="1"/>
</dbReference>
<feature type="transmembrane region" description="Helical" evidence="7">
    <location>
        <begin position="83"/>
        <end position="106"/>
    </location>
</feature>
<proteinExistence type="inferred from homology"/>
<protein>
    <submittedName>
        <fullName evidence="9">ABC transporter permease</fullName>
    </submittedName>
</protein>
<organism evidence="9 10">
    <name type="scientific">Histidinibacterium lentulum</name>
    <dbReference type="NCBI Taxonomy" id="2480588"/>
    <lineage>
        <taxon>Bacteria</taxon>
        <taxon>Pseudomonadati</taxon>
        <taxon>Pseudomonadota</taxon>
        <taxon>Alphaproteobacteria</taxon>
        <taxon>Rhodobacterales</taxon>
        <taxon>Paracoccaceae</taxon>
        <taxon>Histidinibacterium</taxon>
    </lineage>
</organism>
<evidence type="ECO:0000259" key="8">
    <source>
        <dbReference type="PROSITE" id="PS50928"/>
    </source>
</evidence>
<feature type="transmembrane region" description="Helical" evidence="7">
    <location>
        <begin position="20"/>
        <end position="37"/>
    </location>
</feature>
<dbReference type="EMBL" id="RDRB01000006">
    <property type="protein sequence ID" value="ROU00344.1"/>
    <property type="molecule type" value="Genomic_DNA"/>
</dbReference>
<comment type="similarity">
    <text evidence="7">Belongs to the binding-protein-dependent transport system permease family.</text>
</comment>